<keyword evidence="8" id="KW-1185">Reference proteome</keyword>
<evidence type="ECO:0000259" key="6">
    <source>
        <dbReference type="Pfam" id="PF08240"/>
    </source>
</evidence>
<sequence>MPKNMKAMVLQKQGQPLELRRLPVPVPGRQQVLVKVIACGICRTDLHIADGELKEPKLPLVQGHEIVGVVEQTGEDVRRLKVGDHVGIPWLAYTCGACKYCLAGKENLCDRALFTGYTIDGGFAEYTLAWDSYCFPLPALYANAAGAPLLCAGLIGHRCYRMIAPQATRIGLYGFGAAAHLLTQVAVHQHKQVFAFTNTGDVTIQAFARELGAAWAGDSTQSPPERLDAAILFAPVGTLIPKALADVDKGGQVICGGIHMSDIPAFPYRLLWEERSICSVANLTRKDGDDYFSMAPQVPVIAAVRRFPLRQANEAMQAIRSGLLQGAAVLDLSSGLITSFCTVGF</sequence>
<keyword evidence="5 7" id="KW-0560">Oxidoreductase</keyword>
<comment type="similarity">
    <text evidence="2">Belongs to the zinc-containing alcohol dehydrogenase family.</text>
</comment>
<dbReference type="GO" id="GO:0005737">
    <property type="term" value="C:cytoplasm"/>
    <property type="evidence" value="ECO:0007669"/>
    <property type="project" value="TreeGrafter"/>
</dbReference>
<dbReference type="InterPro" id="IPR014187">
    <property type="entry name" value="ADH_Zn_typ-2"/>
</dbReference>
<dbReference type="SUPFAM" id="SSF51735">
    <property type="entry name" value="NAD(P)-binding Rossmann-fold domains"/>
    <property type="match status" value="1"/>
</dbReference>
<dbReference type="Gene3D" id="3.40.50.720">
    <property type="entry name" value="NAD(P)-binding Rossmann-like Domain"/>
    <property type="match status" value="1"/>
</dbReference>
<accession>A0A3B7N3B8</accession>
<feature type="domain" description="Alcohol dehydrogenase-like N-terminal" evidence="6">
    <location>
        <begin position="29"/>
        <end position="138"/>
    </location>
</feature>
<evidence type="ECO:0000313" key="8">
    <source>
        <dbReference type="Proteomes" id="UP000263900"/>
    </source>
</evidence>
<evidence type="ECO:0000256" key="1">
    <source>
        <dbReference type="ARBA" id="ARBA00001947"/>
    </source>
</evidence>
<evidence type="ECO:0000256" key="3">
    <source>
        <dbReference type="ARBA" id="ARBA00022723"/>
    </source>
</evidence>
<keyword evidence="3" id="KW-0479">Metal-binding</keyword>
<dbReference type="PANTHER" id="PTHR42940">
    <property type="entry name" value="ALCOHOL DEHYDROGENASE 1-RELATED"/>
    <property type="match status" value="1"/>
</dbReference>
<evidence type="ECO:0000256" key="2">
    <source>
        <dbReference type="ARBA" id="ARBA00008072"/>
    </source>
</evidence>
<dbReference type="InterPro" id="IPR011032">
    <property type="entry name" value="GroES-like_sf"/>
</dbReference>
<dbReference type="PROSITE" id="PS00059">
    <property type="entry name" value="ADH_ZINC"/>
    <property type="match status" value="1"/>
</dbReference>
<protein>
    <submittedName>
        <fullName evidence="7">Zinc-binding alcohol dehydrogenase family protein</fullName>
        <ecNumber evidence="7">1.-.-.-</ecNumber>
    </submittedName>
</protein>
<dbReference type="GO" id="GO:0008270">
    <property type="term" value="F:zinc ion binding"/>
    <property type="evidence" value="ECO:0007669"/>
    <property type="project" value="InterPro"/>
</dbReference>
<proteinExistence type="inferred from homology"/>
<dbReference type="Pfam" id="PF08240">
    <property type="entry name" value="ADH_N"/>
    <property type="match status" value="1"/>
</dbReference>
<dbReference type="PANTHER" id="PTHR42940:SF8">
    <property type="entry name" value="VACUOLAR PROTEIN SORTING-ASSOCIATED PROTEIN 11"/>
    <property type="match status" value="1"/>
</dbReference>
<gene>
    <name evidence="7" type="ORF">D3H65_08720</name>
</gene>
<evidence type="ECO:0000313" key="7">
    <source>
        <dbReference type="EMBL" id="AXY78565.1"/>
    </source>
</evidence>
<dbReference type="EC" id="1.-.-.-" evidence="7"/>
<dbReference type="OrthoDB" id="9806940at2"/>
<dbReference type="KEGG" id="pseg:D3H65_08720"/>
<dbReference type="NCBIfam" id="TIGR02822">
    <property type="entry name" value="adh_fam_2"/>
    <property type="match status" value="1"/>
</dbReference>
<dbReference type="GO" id="GO:0004022">
    <property type="term" value="F:alcohol dehydrogenase (NAD+) activity"/>
    <property type="evidence" value="ECO:0007669"/>
    <property type="project" value="TreeGrafter"/>
</dbReference>
<evidence type="ECO:0000256" key="4">
    <source>
        <dbReference type="ARBA" id="ARBA00022833"/>
    </source>
</evidence>
<dbReference type="SUPFAM" id="SSF50129">
    <property type="entry name" value="GroES-like"/>
    <property type="match status" value="1"/>
</dbReference>
<dbReference type="Proteomes" id="UP000263900">
    <property type="component" value="Chromosome"/>
</dbReference>
<dbReference type="InterPro" id="IPR002328">
    <property type="entry name" value="ADH_Zn_CS"/>
</dbReference>
<dbReference type="InterPro" id="IPR036291">
    <property type="entry name" value="NAD(P)-bd_dom_sf"/>
</dbReference>
<evidence type="ECO:0000256" key="5">
    <source>
        <dbReference type="ARBA" id="ARBA00023002"/>
    </source>
</evidence>
<dbReference type="InterPro" id="IPR013154">
    <property type="entry name" value="ADH-like_N"/>
</dbReference>
<dbReference type="AlphaFoldDB" id="A0A3B7N3B8"/>
<reference evidence="7 8" key="1">
    <citation type="submission" date="2018-09" db="EMBL/GenBank/DDBJ databases">
        <title>Genome sequencing of strain 6GH32-13.</title>
        <authorList>
            <person name="Weon H.-Y."/>
            <person name="Heo J."/>
            <person name="Kwon S.-W."/>
        </authorList>
    </citation>
    <scope>NUCLEOTIDE SEQUENCE [LARGE SCALE GENOMIC DNA]</scope>
    <source>
        <strain evidence="7 8">5GH32-13</strain>
    </source>
</reference>
<dbReference type="Gene3D" id="3.90.180.10">
    <property type="entry name" value="Medium-chain alcohol dehydrogenases, catalytic domain"/>
    <property type="match status" value="1"/>
</dbReference>
<dbReference type="CDD" id="cd08298">
    <property type="entry name" value="CAD2"/>
    <property type="match status" value="1"/>
</dbReference>
<keyword evidence="4" id="KW-0862">Zinc</keyword>
<organism evidence="7 8">
    <name type="scientific">Paraflavitalea soli</name>
    <dbReference type="NCBI Taxonomy" id="2315862"/>
    <lineage>
        <taxon>Bacteria</taxon>
        <taxon>Pseudomonadati</taxon>
        <taxon>Bacteroidota</taxon>
        <taxon>Chitinophagia</taxon>
        <taxon>Chitinophagales</taxon>
        <taxon>Chitinophagaceae</taxon>
        <taxon>Paraflavitalea</taxon>
    </lineage>
</organism>
<name>A0A3B7N3B8_9BACT</name>
<comment type="cofactor">
    <cofactor evidence="1">
        <name>Zn(2+)</name>
        <dbReference type="ChEBI" id="CHEBI:29105"/>
    </cofactor>
</comment>
<dbReference type="EMBL" id="CP032157">
    <property type="protein sequence ID" value="AXY78565.1"/>
    <property type="molecule type" value="Genomic_DNA"/>
</dbReference>